<evidence type="ECO:0000256" key="1">
    <source>
        <dbReference type="SAM" id="Phobius"/>
    </source>
</evidence>
<evidence type="ECO:0000313" key="3">
    <source>
        <dbReference type="Proteomes" id="UP000315439"/>
    </source>
</evidence>
<keyword evidence="1" id="KW-0472">Membrane</keyword>
<feature type="transmembrane region" description="Helical" evidence="1">
    <location>
        <begin position="91"/>
        <end position="108"/>
    </location>
</feature>
<feature type="transmembrane region" description="Helical" evidence="1">
    <location>
        <begin position="184"/>
        <end position="206"/>
    </location>
</feature>
<dbReference type="Proteomes" id="UP000315439">
    <property type="component" value="Unassembled WGS sequence"/>
</dbReference>
<dbReference type="OrthoDB" id="9815686at2"/>
<protein>
    <submittedName>
        <fullName evidence="2">DUF2306 domain-containing protein</fullName>
    </submittedName>
</protein>
<proteinExistence type="predicted"/>
<organism evidence="2 3">
    <name type="scientific">Aliikangiella coralliicola</name>
    <dbReference type="NCBI Taxonomy" id="2592383"/>
    <lineage>
        <taxon>Bacteria</taxon>
        <taxon>Pseudomonadati</taxon>
        <taxon>Pseudomonadota</taxon>
        <taxon>Gammaproteobacteria</taxon>
        <taxon>Oceanospirillales</taxon>
        <taxon>Pleioneaceae</taxon>
        <taxon>Aliikangiella</taxon>
    </lineage>
</organism>
<sequence>MKNISDKNLFVTATSLALIASILLMLFFEFRGVNALIVVHVILGSLAFVIGGIALISKKGSPLHRLTGKLFYISMTVSVSLTLLVSMMPNHVSPSLFQIGVLSLYFLIGGRRSLAFKRSEHQLLIDRILAYSVISVSLVIMLYSVVLDGEFYPLRTVFGSIGIAFGLIDLILFNQPQNIKRKWLVLHISKMLGGYTAAVTAFFVAQNILSGYYNWFIPTVFGLIYIFFWLVKLKTFKPALST</sequence>
<feature type="transmembrane region" description="Helical" evidence="1">
    <location>
        <begin position="34"/>
        <end position="56"/>
    </location>
</feature>
<accession>A0A545UII8</accession>
<feature type="transmembrane region" description="Helical" evidence="1">
    <location>
        <begin position="212"/>
        <end position="231"/>
    </location>
</feature>
<feature type="transmembrane region" description="Helical" evidence="1">
    <location>
        <begin position="152"/>
        <end position="172"/>
    </location>
</feature>
<dbReference type="RefSeq" id="WP_142892127.1">
    <property type="nucleotide sequence ID" value="NZ_ML660161.1"/>
</dbReference>
<keyword evidence="3" id="KW-1185">Reference proteome</keyword>
<feature type="transmembrane region" description="Helical" evidence="1">
    <location>
        <begin position="9"/>
        <end position="28"/>
    </location>
</feature>
<comment type="caution">
    <text evidence="2">The sequence shown here is derived from an EMBL/GenBank/DDBJ whole genome shotgun (WGS) entry which is preliminary data.</text>
</comment>
<keyword evidence="1" id="KW-0812">Transmembrane</keyword>
<feature type="transmembrane region" description="Helical" evidence="1">
    <location>
        <begin position="128"/>
        <end position="146"/>
    </location>
</feature>
<dbReference type="EMBL" id="VIKS01000002">
    <property type="protein sequence ID" value="TQV89277.1"/>
    <property type="molecule type" value="Genomic_DNA"/>
</dbReference>
<evidence type="ECO:0000313" key="2">
    <source>
        <dbReference type="EMBL" id="TQV89277.1"/>
    </source>
</evidence>
<dbReference type="AlphaFoldDB" id="A0A545UII8"/>
<keyword evidence="1" id="KW-1133">Transmembrane helix</keyword>
<name>A0A545UII8_9GAMM</name>
<gene>
    <name evidence="2" type="ORF">FLL46_03865</name>
</gene>
<reference evidence="2 3" key="1">
    <citation type="submission" date="2019-07" db="EMBL/GenBank/DDBJ databases">
        <title>Draft genome for Aliikangiella sp. M105.</title>
        <authorList>
            <person name="Wang G."/>
        </authorList>
    </citation>
    <scope>NUCLEOTIDE SEQUENCE [LARGE SCALE GENOMIC DNA]</scope>
    <source>
        <strain evidence="2 3">M105</strain>
    </source>
</reference>
<feature type="transmembrane region" description="Helical" evidence="1">
    <location>
        <begin position="68"/>
        <end position="85"/>
    </location>
</feature>